<dbReference type="AlphaFoldDB" id="A0A3A9K4J0"/>
<dbReference type="FunFam" id="1.10.3810.10:FF:000001">
    <property type="entry name" value="Penicillin-binding protein 1A"/>
    <property type="match status" value="1"/>
</dbReference>
<dbReference type="RefSeq" id="WP_110935289.1">
    <property type="nucleotide sequence ID" value="NZ_KZ614146.1"/>
</dbReference>
<evidence type="ECO:0000313" key="18">
    <source>
        <dbReference type="Proteomes" id="UP000281498"/>
    </source>
</evidence>
<dbReference type="GO" id="GO:0008955">
    <property type="term" value="F:peptidoglycan glycosyltransferase activity"/>
    <property type="evidence" value="ECO:0007669"/>
    <property type="project" value="UniProtKB-EC"/>
</dbReference>
<feature type="region of interest" description="Disordered" evidence="14">
    <location>
        <begin position="1"/>
        <end position="29"/>
    </location>
</feature>
<evidence type="ECO:0000256" key="15">
    <source>
        <dbReference type="SAM" id="Phobius"/>
    </source>
</evidence>
<protein>
    <submittedName>
        <fullName evidence="17">Penicillin-binding protein</fullName>
    </submittedName>
</protein>
<dbReference type="Gene3D" id="1.10.3810.10">
    <property type="entry name" value="Biosynthetic peptidoglycan transglycosylase-like"/>
    <property type="match status" value="1"/>
</dbReference>
<evidence type="ECO:0000256" key="2">
    <source>
        <dbReference type="ARBA" id="ARBA00007739"/>
    </source>
</evidence>
<evidence type="ECO:0000256" key="7">
    <source>
        <dbReference type="ARBA" id="ARBA00022801"/>
    </source>
</evidence>
<evidence type="ECO:0000313" key="17">
    <source>
        <dbReference type="EMBL" id="RKL67547.1"/>
    </source>
</evidence>
<dbReference type="InterPro" id="IPR001460">
    <property type="entry name" value="PCN-bd_Tpept"/>
</dbReference>
<dbReference type="InterPro" id="IPR003961">
    <property type="entry name" value="FN3_dom"/>
</dbReference>
<dbReference type="GO" id="GO:0008360">
    <property type="term" value="P:regulation of cell shape"/>
    <property type="evidence" value="ECO:0007669"/>
    <property type="project" value="UniProtKB-KW"/>
</dbReference>
<feature type="compositionally biased region" description="Acidic residues" evidence="14">
    <location>
        <begin position="798"/>
        <end position="843"/>
    </location>
</feature>
<dbReference type="GO" id="GO:0071555">
    <property type="term" value="P:cell wall organization"/>
    <property type="evidence" value="ECO:0007669"/>
    <property type="project" value="UniProtKB-KW"/>
</dbReference>
<keyword evidence="7" id="KW-0378">Hydrolase</keyword>
<dbReference type="NCBIfam" id="TIGR02074">
    <property type="entry name" value="PBP_1a_fam"/>
    <property type="match status" value="1"/>
</dbReference>
<dbReference type="InterPro" id="IPR013783">
    <property type="entry name" value="Ig-like_fold"/>
</dbReference>
<feature type="transmembrane region" description="Helical" evidence="15">
    <location>
        <begin position="38"/>
        <end position="61"/>
    </location>
</feature>
<keyword evidence="4" id="KW-0645">Protease</keyword>
<feature type="region of interest" description="Disordered" evidence="14">
    <location>
        <begin position="783"/>
        <end position="897"/>
    </location>
</feature>
<evidence type="ECO:0000256" key="10">
    <source>
        <dbReference type="ARBA" id="ARBA00023268"/>
    </source>
</evidence>
<evidence type="ECO:0000256" key="13">
    <source>
        <dbReference type="ARBA" id="ARBA00049902"/>
    </source>
</evidence>
<evidence type="ECO:0000256" key="11">
    <source>
        <dbReference type="ARBA" id="ARBA00023316"/>
    </source>
</evidence>
<dbReference type="Pfam" id="PF00912">
    <property type="entry name" value="Transgly"/>
    <property type="match status" value="1"/>
</dbReference>
<comment type="similarity">
    <text evidence="1">In the C-terminal section; belongs to the transpeptidase family.</text>
</comment>
<evidence type="ECO:0000256" key="9">
    <source>
        <dbReference type="ARBA" id="ARBA00022984"/>
    </source>
</evidence>
<dbReference type="GO" id="GO:0006508">
    <property type="term" value="P:proteolysis"/>
    <property type="evidence" value="ECO:0007669"/>
    <property type="project" value="UniProtKB-KW"/>
</dbReference>
<evidence type="ECO:0000256" key="12">
    <source>
        <dbReference type="ARBA" id="ARBA00034000"/>
    </source>
</evidence>
<feature type="domain" description="Fibronectin type-III" evidence="16">
    <location>
        <begin position="708"/>
        <end position="801"/>
    </location>
</feature>
<dbReference type="GO" id="GO:0030288">
    <property type="term" value="C:outer membrane-bounded periplasmic space"/>
    <property type="evidence" value="ECO:0007669"/>
    <property type="project" value="TreeGrafter"/>
</dbReference>
<evidence type="ECO:0000256" key="5">
    <source>
        <dbReference type="ARBA" id="ARBA00022676"/>
    </source>
</evidence>
<dbReference type="SUPFAM" id="SSF49265">
    <property type="entry name" value="Fibronectin type III"/>
    <property type="match status" value="1"/>
</dbReference>
<dbReference type="OrthoDB" id="9766909at2"/>
<dbReference type="PANTHER" id="PTHR32282:SF29">
    <property type="entry name" value="PENICILLIN-BINDING PROTEIN 1A"/>
    <property type="match status" value="1"/>
</dbReference>
<dbReference type="SUPFAM" id="SSF53955">
    <property type="entry name" value="Lysozyme-like"/>
    <property type="match status" value="1"/>
</dbReference>
<sequence length="897" mass="99864">MSDESLSRKDRKKPKDSKNSHTNKSKNTSKKRGTFKKIFVALVVMAGVMMIVGAITVFAIFSNAPELDEELLTLSQNPDIMDMNDETVTNLEAAENRQSADIEDMPPVLLDAVISVEDVRFYDHFGVDLRRIGGAVLANITGGFGSEGASTITQQVVKNLFLDFDKTITRKLQEQYLAVKLEQQFTKDQILEMYLNAIYFSDSRYGVVEAANYYFSKELDELTIEDAALLAGIPQRPNAHNPFNNPRDAESRRNTVINRMESNNKITSEQAETARNIPVEEQLNPGETAEQQTNEFQSYIDQVLNEVEEIEGIEASDIYTSGLKIYTNLDQDLQRHTEQVLQNDENFPDDQFQAGITLMETQTGQVRAIGGMRQPAEAARTMSMATTDYQTGSTMKPILDYGPAIDQLKWSTFHQIVDEEYSYSTGDPVRNFSRSFQGSVSVREALKQSINVPAVKTLHEVGLDNAQQFGQKLGIPLDDMYESYALGANEVSSFQLTGAYAAFGNEGEYNEPHTVRKVEFPDGRVIDLAPEPVQAMNDYTAFMISDMLKDVVQSGTGTAAQISGLPVAGKTGSTNFTPEQVETHDIPSSAIKDAWFAGYTTELAAAVWTGYKNPSDGQIIINNNEHQVSRDIFKEVMSYAHQDRETSDFPQPDSVVEVGVERSTGLLPSSYTPDSEIIYEYFVRGTEPSNVSEEFEVEEVEEIDEAVNISGLQASYDPEAHAIFVEWSYPQDSLEEFSFRLEVRAGSDSDYTTISESKELQYVLENPEYGETYSFQVTAVHNEDNDIQSDPVTAEVVIPEEEEEPEEEELEENPENEEPIEEEPIEEEPTDEEIEEPVEEVPADGENSGDNQEEPPPAENNGGNGNPPENPGDQGNPGNEAPDPEVNTSNTEEEPNT</sequence>
<keyword evidence="9" id="KW-0573">Peptidoglycan synthesis</keyword>
<dbReference type="PROSITE" id="PS50853">
    <property type="entry name" value="FN3"/>
    <property type="match status" value="1"/>
</dbReference>
<dbReference type="SUPFAM" id="SSF56601">
    <property type="entry name" value="beta-lactamase/transpeptidase-like"/>
    <property type="match status" value="1"/>
</dbReference>
<dbReference type="GO" id="GO:0008658">
    <property type="term" value="F:penicillin binding"/>
    <property type="evidence" value="ECO:0007669"/>
    <property type="project" value="InterPro"/>
</dbReference>
<dbReference type="EMBL" id="PDOE01000003">
    <property type="protein sequence ID" value="RKL67547.1"/>
    <property type="molecule type" value="Genomic_DNA"/>
</dbReference>
<comment type="caution">
    <text evidence="17">The sequence shown here is derived from an EMBL/GenBank/DDBJ whole genome shotgun (WGS) entry which is preliminary data.</text>
</comment>
<dbReference type="Pfam" id="PF00905">
    <property type="entry name" value="Transpeptidase"/>
    <property type="match status" value="1"/>
</dbReference>
<evidence type="ECO:0000256" key="1">
    <source>
        <dbReference type="ARBA" id="ARBA00007090"/>
    </source>
</evidence>
<keyword evidence="10" id="KW-0511">Multifunctional enzyme</keyword>
<dbReference type="GO" id="GO:0009252">
    <property type="term" value="P:peptidoglycan biosynthetic process"/>
    <property type="evidence" value="ECO:0007669"/>
    <property type="project" value="UniProtKB-KW"/>
</dbReference>
<keyword evidence="6" id="KW-0808">Transferase</keyword>
<evidence type="ECO:0000256" key="8">
    <source>
        <dbReference type="ARBA" id="ARBA00022960"/>
    </source>
</evidence>
<dbReference type="InterPro" id="IPR012338">
    <property type="entry name" value="Beta-lactam/transpept-like"/>
</dbReference>
<dbReference type="InterPro" id="IPR036116">
    <property type="entry name" value="FN3_sf"/>
</dbReference>
<keyword evidence="8" id="KW-0133">Cell shape</keyword>
<dbReference type="InterPro" id="IPR001264">
    <property type="entry name" value="Glyco_trans_51"/>
</dbReference>
<name>A0A3A9K4J0_9BACI</name>
<organism evidence="17 18">
    <name type="scientific">Salipaludibacillus neizhouensis</name>
    <dbReference type="NCBI Taxonomy" id="885475"/>
    <lineage>
        <taxon>Bacteria</taxon>
        <taxon>Bacillati</taxon>
        <taxon>Bacillota</taxon>
        <taxon>Bacilli</taxon>
        <taxon>Bacillales</taxon>
        <taxon>Bacillaceae</taxon>
    </lineage>
</organism>
<feature type="compositionally biased region" description="Basic residues" evidence="14">
    <location>
        <begin position="9"/>
        <end position="29"/>
    </location>
</feature>
<feature type="compositionally biased region" description="Low complexity" evidence="14">
    <location>
        <begin position="871"/>
        <end position="880"/>
    </location>
</feature>
<dbReference type="InterPro" id="IPR023346">
    <property type="entry name" value="Lysozyme-like_dom_sf"/>
</dbReference>
<dbReference type="Gene3D" id="2.60.40.10">
    <property type="entry name" value="Immunoglobulins"/>
    <property type="match status" value="1"/>
</dbReference>
<evidence type="ECO:0000256" key="6">
    <source>
        <dbReference type="ARBA" id="ARBA00022679"/>
    </source>
</evidence>
<reference evidence="17 18" key="1">
    <citation type="submission" date="2017-10" db="EMBL/GenBank/DDBJ databases">
        <title>Bacillus sp. nov., a halophilic bacterium isolated from a Keqin Lake.</title>
        <authorList>
            <person name="Wang H."/>
        </authorList>
    </citation>
    <scope>NUCLEOTIDE SEQUENCE [LARGE SCALE GENOMIC DNA]</scope>
    <source>
        <strain evidence="17 18">KCTC 13187</strain>
    </source>
</reference>
<dbReference type="Gene3D" id="3.40.710.10">
    <property type="entry name" value="DD-peptidase/beta-lactamase superfamily"/>
    <property type="match status" value="1"/>
</dbReference>
<evidence type="ECO:0000256" key="3">
    <source>
        <dbReference type="ARBA" id="ARBA00022645"/>
    </source>
</evidence>
<keyword evidence="18" id="KW-1185">Reference proteome</keyword>
<dbReference type="Proteomes" id="UP000281498">
    <property type="component" value="Unassembled WGS sequence"/>
</dbReference>
<dbReference type="CDD" id="cd00063">
    <property type="entry name" value="FN3"/>
    <property type="match status" value="1"/>
</dbReference>
<keyword evidence="11" id="KW-0961">Cell wall biogenesis/degradation</keyword>
<keyword evidence="5" id="KW-0328">Glycosyltransferase</keyword>
<keyword evidence="15" id="KW-1133">Transmembrane helix</keyword>
<evidence type="ECO:0000256" key="14">
    <source>
        <dbReference type="SAM" id="MobiDB-lite"/>
    </source>
</evidence>
<dbReference type="InterPro" id="IPR036950">
    <property type="entry name" value="PBP_transglycosylase"/>
</dbReference>
<keyword evidence="15" id="KW-0472">Membrane</keyword>
<dbReference type="InterPro" id="IPR050396">
    <property type="entry name" value="Glycosyltr_51/Transpeptidase"/>
</dbReference>
<gene>
    <name evidence="17" type="ORF">CR203_09360</name>
</gene>
<keyword evidence="15" id="KW-0812">Transmembrane</keyword>
<comment type="catalytic activity">
    <reaction evidence="12">
        <text>Preferential cleavage: (Ac)2-L-Lys-D-Ala-|-D-Ala. Also transpeptidation of peptidyl-alanyl moieties that are N-acyl substituents of D-alanine.</text>
        <dbReference type="EC" id="3.4.16.4"/>
    </reaction>
</comment>
<evidence type="ECO:0000259" key="16">
    <source>
        <dbReference type="PROSITE" id="PS50853"/>
    </source>
</evidence>
<proteinExistence type="inferred from homology"/>
<evidence type="ECO:0000256" key="4">
    <source>
        <dbReference type="ARBA" id="ARBA00022670"/>
    </source>
</evidence>
<comment type="catalytic activity">
    <reaction evidence="13">
        <text>[GlcNAc-(1-&gt;4)-Mur2Ac(oyl-L-Ala-gamma-D-Glu-L-Lys-D-Ala-D-Ala)](n)-di-trans,octa-cis-undecaprenyl diphosphate + beta-D-GlcNAc-(1-&gt;4)-Mur2Ac(oyl-L-Ala-gamma-D-Glu-L-Lys-D-Ala-D-Ala)-di-trans,octa-cis-undecaprenyl diphosphate = [GlcNAc-(1-&gt;4)-Mur2Ac(oyl-L-Ala-gamma-D-Glu-L-Lys-D-Ala-D-Ala)](n+1)-di-trans,octa-cis-undecaprenyl diphosphate + di-trans,octa-cis-undecaprenyl diphosphate + H(+)</text>
        <dbReference type="Rhea" id="RHEA:23708"/>
        <dbReference type="Rhea" id="RHEA-COMP:9602"/>
        <dbReference type="Rhea" id="RHEA-COMP:9603"/>
        <dbReference type="ChEBI" id="CHEBI:15378"/>
        <dbReference type="ChEBI" id="CHEBI:58405"/>
        <dbReference type="ChEBI" id="CHEBI:60033"/>
        <dbReference type="ChEBI" id="CHEBI:78435"/>
        <dbReference type="EC" id="2.4.99.28"/>
    </reaction>
</comment>
<dbReference type="PANTHER" id="PTHR32282">
    <property type="entry name" value="BINDING PROTEIN TRANSPEPTIDASE, PUTATIVE-RELATED"/>
    <property type="match status" value="1"/>
</dbReference>
<keyword evidence="3" id="KW-0121">Carboxypeptidase</keyword>
<dbReference type="GO" id="GO:0009002">
    <property type="term" value="F:serine-type D-Ala-D-Ala carboxypeptidase activity"/>
    <property type="evidence" value="ECO:0007669"/>
    <property type="project" value="UniProtKB-EC"/>
</dbReference>
<comment type="similarity">
    <text evidence="2">In the N-terminal section; belongs to the glycosyltransferase 51 family.</text>
</comment>
<accession>A0A3A9K4J0</accession>